<dbReference type="Proteomes" id="UP000435913">
    <property type="component" value="Segment"/>
</dbReference>
<dbReference type="Gene3D" id="1.10.10.10">
    <property type="entry name" value="Winged helix-like DNA-binding domain superfamily/Winged helix DNA-binding domain"/>
    <property type="match status" value="1"/>
</dbReference>
<dbReference type="KEGG" id="vg:77925321"/>
<reference evidence="2" key="1">
    <citation type="submission" date="2019-12" db="EMBL/GenBank/DDBJ databases">
        <title>Isolation and complete genomic sequence of bacteriophage NF: A novel Vibrio alginolyticus phage isolated from the coastal water of Qingdao, China.</title>
        <authorList>
            <person name="Zhang X."/>
        </authorList>
    </citation>
    <scope>NUCLEOTIDE SEQUENCE [LARGE SCALE GENOMIC DNA]</scope>
</reference>
<name>A0A6B9J0J8_9CAUD</name>
<evidence type="ECO:0000313" key="3">
    <source>
        <dbReference type="Proteomes" id="UP000435913"/>
    </source>
</evidence>
<protein>
    <submittedName>
        <fullName evidence="2">DNA-binding domain protein</fullName>
    </submittedName>
</protein>
<dbReference type="RefSeq" id="YP_010649761.1">
    <property type="nucleotide sequence ID" value="NC_070773.1"/>
</dbReference>
<dbReference type="EMBL" id="MN812722">
    <property type="protein sequence ID" value="QGZ13243.1"/>
    <property type="molecule type" value="Genomic_DNA"/>
</dbReference>
<feature type="region of interest" description="Disordered" evidence="1">
    <location>
        <begin position="1"/>
        <end position="21"/>
    </location>
</feature>
<keyword evidence="3" id="KW-1185">Reference proteome</keyword>
<feature type="compositionally biased region" description="Basic and acidic residues" evidence="1">
    <location>
        <begin position="1"/>
        <end position="11"/>
    </location>
</feature>
<dbReference type="InterPro" id="IPR036388">
    <property type="entry name" value="WH-like_DNA-bd_sf"/>
</dbReference>
<accession>A0A6B9J0J8</accession>
<dbReference type="GeneID" id="77925321"/>
<evidence type="ECO:0000256" key="1">
    <source>
        <dbReference type="SAM" id="MobiDB-lite"/>
    </source>
</evidence>
<proteinExistence type="predicted"/>
<organism evidence="2 3">
    <name type="scientific">Vibrio phage NF</name>
    <dbReference type="NCBI Taxonomy" id="2686202"/>
    <lineage>
        <taxon>Viruses</taxon>
        <taxon>Duplodnaviria</taxon>
        <taxon>Heunggongvirae</taxon>
        <taxon>Uroviricota</taxon>
        <taxon>Caudoviricetes</taxon>
        <taxon>Enfavirus</taxon>
        <taxon>Enfavirus NF</taxon>
    </lineage>
</organism>
<dbReference type="GO" id="GO:0003677">
    <property type="term" value="F:DNA binding"/>
    <property type="evidence" value="ECO:0007669"/>
    <property type="project" value="UniProtKB-KW"/>
</dbReference>
<keyword evidence="2" id="KW-0238">DNA-binding</keyword>
<evidence type="ECO:0000313" key="2">
    <source>
        <dbReference type="EMBL" id="QGZ13243.1"/>
    </source>
</evidence>
<sequence>MESKVKNERGAGRRPNHWSSRQMTIPDPIREHIKGIVNDWIKEQKKDDLMSRRFYGVGFFGIGPFNCGENGLHTNAYSCWKRMLERCYSEYADDKYSSYKDVVVCDEWHNFQNFAKWYYENYPQDGAKYHLDKDIKVPGNRIYSPDACMFVSERDNCSHAQERRMYRFTVVDENGNEFDGFNQRDFCEERGIGIQNFNAMLNGKLKSAYGFKLKWREYRD</sequence>